<accession>A0ABV7WJN4</accession>
<organism evidence="1 2">
    <name type="scientific">Aquipuribacter hungaricus</name>
    <dbReference type="NCBI Taxonomy" id="545624"/>
    <lineage>
        <taxon>Bacteria</taxon>
        <taxon>Bacillati</taxon>
        <taxon>Actinomycetota</taxon>
        <taxon>Actinomycetes</taxon>
        <taxon>Micrococcales</taxon>
        <taxon>Intrasporangiaceae</taxon>
        <taxon>Aquipuribacter</taxon>
    </lineage>
</organism>
<dbReference type="Proteomes" id="UP001595685">
    <property type="component" value="Unassembled WGS sequence"/>
</dbReference>
<dbReference type="Pfam" id="PF09055">
    <property type="entry name" value="Sod_Ni"/>
    <property type="match status" value="1"/>
</dbReference>
<dbReference type="EMBL" id="JBHRWW010000016">
    <property type="protein sequence ID" value="MFC3690078.1"/>
    <property type="molecule type" value="Genomic_DNA"/>
</dbReference>
<dbReference type="GO" id="GO:0004784">
    <property type="term" value="F:superoxide dismutase activity"/>
    <property type="evidence" value="ECO:0007669"/>
    <property type="project" value="UniProtKB-EC"/>
</dbReference>
<reference evidence="2" key="1">
    <citation type="journal article" date="2019" name="Int. J. Syst. Evol. Microbiol.">
        <title>The Global Catalogue of Microorganisms (GCM) 10K type strain sequencing project: providing services to taxonomists for standard genome sequencing and annotation.</title>
        <authorList>
            <consortium name="The Broad Institute Genomics Platform"/>
            <consortium name="The Broad Institute Genome Sequencing Center for Infectious Disease"/>
            <person name="Wu L."/>
            <person name="Ma J."/>
        </authorList>
    </citation>
    <scope>NUCLEOTIDE SEQUENCE [LARGE SCALE GENOMIC DNA]</scope>
    <source>
        <strain evidence="2">NCAIM B.02333</strain>
    </source>
</reference>
<keyword evidence="1" id="KW-0560">Oxidoreductase</keyword>
<dbReference type="SUPFAM" id="SSF109770">
    <property type="entry name" value="Nickel-containing superoxide dismutase, NiSOD"/>
    <property type="match status" value="1"/>
</dbReference>
<sequence>MIGFRIAEVSAHCDLPCGVYDPAQARIEAESVKGCMVKFHASDDEQFRQRAVLIKEERAELVKHHLSVLWSDYFKAPHFEKYPNLHQLFNESIKLAGAGGVKDSTDVAVADQLLGKIDEISEIFWDTKKVAA</sequence>
<dbReference type="RefSeq" id="WP_340291318.1">
    <property type="nucleotide sequence ID" value="NZ_JBBEOI010000036.1"/>
</dbReference>
<dbReference type="InterPro" id="IPR014123">
    <property type="entry name" value="Superoxide_dismutase_Ni-type"/>
</dbReference>
<evidence type="ECO:0000313" key="1">
    <source>
        <dbReference type="EMBL" id="MFC3690078.1"/>
    </source>
</evidence>
<gene>
    <name evidence="1" type="primary">sodN</name>
    <name evidence="1" type="ORF">ACFOLH_17160</name>
</gene>
<dbReference type="EC" id="1.15.1.1" evidence="1"/>
<evidence type="ECO:0000313" key="2">
    <source>
        <dbReference type="Proteomes" id="UP001595685"/>
    </source>
</evidence>
<dbReference type="InterPro" id="IPR036502">
    <property type="entry name" value="NiSOD_sf"/>
</dbReference>
<keyword evidence="2" id="KW-1185">Reference proteome</keyword>
<comment type="caution">
    <text evidence="1">The sequence shown here is derived from an EMBL/GenBank/DDBJ whole genome shotgun (WGS) entry which is preliminary data.</text>
</comment>
<protein>
    <submittedName>
        <fullName evidence="1">Superoxide dismutase, Ni</fullName>
        <ecNumber evidence="1">1.15.1.1</ecNumber>
    </submittedName>
</protein>
<dbReference type="Gene3D" id="1.20.120.400">
    <property type="entry name" value="Nickel-containing superoxide dismutase"/>
    <property type="match status" value="1"/>
</dbReference>
<dbReference type="NCBIfam" id="TIGR02753">
    <property type="entry name" value="sodN"/>
    <property type="match status" value="1"/>
</dbReference>
<proteinExistence type="predicted"/>
<name>A0ABV7WJN4_9MICO</name>